<reference evidence="2 3" key="1">
    <citation type="submission" date="2021-08" db="EMBL/GenBank/DDBJ databases">
        <title>Draft Genome Sequence of Phanerochaete sordida strain YK-624.</title>
        <authorList>
            <person name="Mori T."/>
            <person name="Dohra H."/>
            <person name="Suzuki T."/>
            <person name="Kawagishi H."/>
            <person name="Hirai H."/>
        </authorList>
    </citation>
    <scope>NUCLEOTIDE SEQUENCE [LARGE SCALE GENOMIC DNA]</scope>
    <source>
        <strain evidence="2 3">YK-624</strain>
    </source>
</reference>
<feature type="compositionally biased region" description="Basic and acidic residues" evidence="1">
    <location>
        <begin position="196"/>
        <end position="210"/>
    </location>
</feature>
<organism evidence="2 3">
    <name type="scientific">Phanerochaete sordida</name>
    <dbReference type="NCBI Taxonomy" id="48140"/>
    <lineage>
        <taxon>Eukaryota</taxon>
        <taxon>Fungi</taxon>
        <taxon>Dikarya</taxon>
        <taxon>Basidiomycota</taxon>
        <taxon>Agaricomycotina</taxon>
        <taxon>Agaricomycetes</taxon>
        <taxon>Polyporales</taxon>
        <taxon>Phanerochaetaceae</taxon>
        <taxon>Phanerochaete</taxon>
    </lineage>
</organism>
<feature type="region of interest" description="Disordered" evidence="1">
    <location>
        <begin position="247"/>
        <end position="307"/>
    </location>
</feature>
<comment type="caution">
    <text evidence="2">The sequence shown here is derived from an EMBL/GenBank/DDBJ whole genome shotgun (WGS) entry which is preliminary data.</text>
</comment>
<dbReference type="AlphaFoldDB" id="A0A9P3GAB8"/>
<evidence type="ECO:0000256" key="1">
    <source>
        <dbReference type="SAM" id="MobiDB-lite"/>
    </source>
</evidence>
<protein>
    <submittedName>
        <fullName evidence="2">Uncharacterized protein</fullName>
    </submittedName>
</protein>
<sequence>MATYTTAGPSYLPSYYRPYMDEDPGYCPPPVAPRFAQWSRPIPRRAKPIVSPRPERTAVWGVAVCQQLEEQAAQELERKEAARERARKEAERVARQPELPSLRALRDALPETSARRPTYRPKQAAPSEHKVPSTPPRPVFRAPPALFHIEDERRNRAPHPTAAVPAPEVGWTVRLVPSKPVDTSEDDLPYVPIPPRFREAPSSRTEDWRELPIPPYAGAPAPEPKWAAPRGPRPCIAHRRAFSDNTAAFEPLRPVHERRHTFSDVPPPVPPKDEAVEIEDEENVPPQAPGRFLEVPKQVHPPTPPPKDLEDTVFICVFCLENNVGTRAHQEHIRRHGRV</sequence>
<dbReference type="EMBL" id="BPQB01000026">
    <property type="protein sequence ID" value="GJE92343.1"/>
    <property type="molecule type" value="Genomic_DNA"/>
</dbReference>
<feature type="compositionally biased region" description="Pro residues" evidence="1">
    <location>
        <begin position="212"/>
        <end position="223"/>
    </location>
</feature>
<feature type="compositionally biased region" description="Basic and acidic residues" evidence="1">
    <location>
        <begin position="75"/>
        <end position="95"/>
    </location>
</feature>
<feature type="region of interest" description="Disordered" evidence="1">
    <location>
        <begin position="73"/>
        <end position="142"/>
    </location>
</feature>
<dbReference type="OrthoDB" id="10646960at2759"/>
<proteinExistence type="predicted"/>
<dbReference type="Proteomes" id="UP000703269">
    <property type="component" value="Unassembled WGS sequence"/>
</dbReference>
<evidence type="ECO:0000313" key="3">
    <source>
        <dbReference type="Proteomes" id="UP000703269"/>
    </source>
</evidence>
<keyword evidence="3" id="KW-1185">Reference proteome</keyword>
<evidence type="ECO:0000313" key="2">
    <source>
        <dbReference type="EMBL" id="GJE92343.1"/>
    </source>
</evidence>
<accession>A0A9P3GAB8</accession>
<name>A0A9P3GAB8_9APHY</name>
<gene>
    <name evidence="2" type="ORF">PsYK624_084970</name>
</gene>
<feature type="region of interest" description="Disordered" evidence="1">
    <location>
        <begin position="179"/>
        <end position="232"/>
    </location>
</feature>